<dbReference type="GO" id="GO:0006048">
    <property type="term" value="P:UDP-N-acetylglucosamine biosynthetic process"/>
    <property type="evidence" value="ECO:0007669"/>
    <property type="project" value="UniProtKB-UniPathway"/>
</dbReference>
<feature type="binding site" evidence="18">
    <location>
        <position position="142"/>
    </location>
    <ligand>
        <name>UDP-N-acetyl-alpha-D-glucosamine</name>
        <dbReference type="ChEBI" id="CHEBI:57705"/>
    </ligand>
</feature>
<keyword evidence="6 18" id="KW-0548">Nucleotidyltransferase</keyword>
<dbReference type="GO" id="GO:0003977">
    <property type="term" value="F:UDP-N-acetylglucosamine diphosphorylase activity"/>
    <property type="evidence" value="ECO:0007669"/>
    <property type="project" value="UniProtKB-UniRule"/>
</dbReference>
<feature type="binding site" evidence="18">
    <location>
        <position position="407"/>
    </location>
    <ligand>
        <name>acetyl-CoA</name>
        <dbReference type="ChEBI" id="CHEBI:57288"/>
    </ligand>
</feature>
<evidence type="ECO:0000256" key="11">
    <source>
        <dbReference type="ARBA" id="ARBA00022984"/>
    </source>
</evidence>
<dbReference type="InterPro" id="IPR025877">
    <property type="entry name" value="MobA-like_NTP_Trfase"/>
</dbReference>
<dbReference type="STRING" id="1122213.GCA_000423365_02456"/>
<dbReference type="Proteomes" id="UP000258927">
    <property type="component" value="Chromosome"/>
</dbReference>
<comment type="pathway">
    <text evidence="18">Nucleotide-sugar biosynthesis; UDP-N-acetyl-alpha-D-glucosamine biosynthesis; UDP-N-acetyl-alpha-D-glucosamine from N-acetyl-alpha-D-glucosamine 1-phosphate: step 1/1.</text>
</comment>
<evidence type="ECO:0000256" key="15">
    <source>
        <dbReference type="ARBA" id="ARBA00048247"/>
    </source>
</evidence>
<keyword evidence="10 18" id="KW-0133">Cell shape</keyword>
<keyword evidence="12 18" id="KW-0511">Multifunctional enzyme</keyword>
<dbReference type="HAMAP" id="MF_01631">
    <property type="entry name" value="GlmU"/>
    <property type="match status" value="1"/>
</dbReference>
<feature type="active site" description="Proton acceptor" evidence="18">
    <location>
        <position position="347"/>
    </location>
</feature>
<feature type="binding site" evidence="18">
    <location>
        <position position="23"/>
    </location>
    <ligand>
        <name>UDP-N-acetyl-alpha-D-glucosamine</name>
        <dbReference type="ChEBI" id="CHEBI:57705"/>
    </ligand>
</feature>
<evidence type="ECO:0000256" key="4">
    <source>
        <dbReference type="ARBA" id="ARBA00022490"/>
    </source>
</evidence>
<comment type="catalytic activity">
    <reaction evidence="16 18">
        <text>N-acetyl-alpha-D-glucosamine 1-phosphate + UTP + H(+) = UDP-N-acetyl-alpha-D-glucosamine + diphosphate</text>
        <dbReference type="Rhea" id="RHEA:13509"/>
        <dbReference type="ChEBI" id="CHEBI:15378"/>
        <dbReference type="ChEBI" id="CHEBI:33019"/>
        <dbReference type="ChEBI" id="CHEBI:46398"/>
        <dbReference type="ChEBI" id="CHEBI:57705"/>
        <dbReference type="ChEBI" id="CHEBI:57776"/>
        <dbReference type="EC" id="2.7.7.23"/>
    </reaction>
</comment>
<evidence type="ECO:0000256" key="12">
    <source>
        <dbReference type="ARBA" id="ARBA00023268"/>
    </source>
</evidence>
<reference evidence="20 21" key="1">
    <citation type="submission" date="2017-05" db="EMBL/GenBank/DDBJ databases">
        <title>Genome Analysis of Maritalea myrionectae HL2708#5.</title>
        <authorList>
            <consortium name="Cotde Inc.-PKNU"/>
            <person name="Jang D."/>
            <person name="Oh H.-M."/>
        </authorList>
    </citation>
    <scope>NUCLEOTIDE SEQUENCE [LARGE SCALE GENOMIC DNA]</scope>
    <source>
        <strain evidence="20 21">HL2708#5</strain>
    </source>
</reference>
<accession>A0A2R4MFK4</accession>
<dbReference type="EC" id="2.7.7.23" evidence="18"/>
<dbReference type="InterPro" id="IPR005882">
    <property type="entry name" value="Bifunctional_GlmU"/>
</dbReference>
<dbReference type="UniPathway" id="UPA00973"/>
<dbReference type="Pfam" id="PF12804">
    <property type="entry name" value="NTP_transf_3"/>
    <property type="match status" value="1"/>
</dbReference>
<evidence type="ECO:0000256" key="1">
    <source>
        <dbReference type="ARBA" id="ARBA00004496"/>
    </source>
</evidence>
<dbReference type="PROSITE" id="PS00101">
    <property type="entry name" value="HEXAPEP_TRANSFERASES"/>
    <property type="match status" value="1"/>
</dbReference>
<dbReference type="GO" id="GO:0071555">
    <property type="term" value="P:cell wall organization"/>
    <property type="evidence" value="ECO:0007669"/>
    <property type="project" value="UniProtKB-KW"/>
</dbReference>
<dbReference type="PANTHER" id="PTHR43584:SF3">
    <property type="entry name" value="BIFUNCTIONAL PROTEIN GLMU"/>
    <property type="match status" value="1"/>
</dbReference>
<evidence type="ECO:0000256" key="13">
    <source>
        <dbReference type="ARBA" id="ARBA00023315"/>
    </source>
</evidence>
<dbReference type="Gene3D" id="2.160.10.10">
    <property type="entry name" value="Hexapeptide repeat proteins"/>
    <property type="match status" value="1"/>
</dbReference>
<evidence type="ECO:0000256" key="10">
    <source>
        <dbReference type="ARBA" id="ARBA00022960"/>
    </source>
</evidence>
<keyword evidence="14 18" id="KW-0961">Cell wall biogenesis/degradation</keyword>
<dbReference type="SUPFAM" id="SSF51161">
    <property type="entry name" value="Trimeric LpxA-like enzymes"/>
    <property type="match status" value="1"/>
</dbReference>
<gene>
    <name evidence="18" type="primary">glmU</name>
    <name evidence="20" type="ORF">MXMO3_02156</name>
</gene>
<keyword evidence="7 18" id="KW-0479">Metal-binding</keyword>
<dbReference type="EMBL" id="CP021330">
    <property type="protein sequence ID" value="AVX04676.1"/>
    <property type="molecule type" value="Genomic_DNA"/>
</dbReference>
<evidence type="ECO:0000256" key="8">
    <source>
        <dbReference type="ARBA" id="ARBA00022737"/>
    </source>
</evidence>
<evidence type="ECO:0000256" key="3">
    <source>
        <dbReference type="ARBA" id="ARBA00007947"/>
    </source>
</evidence>
<dbReference type="InterPro" id="IPR029044">
    <property type="entry name" value="Nucleotide-diphossugar_trans"/>
</dbReference>
<evidence type="ECO:0000313" key="21">
    <source>
        <dbReference type="Proteomes" id="UP000258927"/>
    </source>
</evidence>
<dbReference type="EC" id="2.3.1.157" evidence="18"/>
<feature type="binding site" evidence="18">
    <location>
        <position position="76"/>
    </location>
    <ligand>
        <name>UDP-N-acetyl-alpha-D-glucosamine</name>
        <dbReference type="ChEBI" id="CHEBI:57705"/>
    </ligand>
</feature>
<dbReference type="InterPro" id="IPR001451">
    <property type="entry name" value="Hexapep"/>
</dbReference>
<feature type="binding site" evidence="18">
    <location>
        <begin position="370"/>
        <end position="371"/>
    </location>
    <ligand>
        <name>acetyl-CoA</name>
        <dbReference type="ChEBI" id="CHEBI:57288"/>
    </ligand>
</feature>
<comment type="caution">
    <text evidence="18">Lacks conserved residue(s) required for the propagation of feature annotation.</text>
</comment>
<dbReference type="GO" id="GO:0000902">
    <property type="term" value="P:cell morphogenesis"/>
    <property type="evidence" value="ECO:0007669"/>
    <property type="project" value="UniProtKB-UniRule"/>
</dbReference>
<feature type="domain" description="MobA-like NTP transferase" evidence="19">
    <location>
        <begin position="7"/>
        <end position="146"/>
    </location>
</feature>
<dbReference type="UniPathway" id="UPA00113">
    <property type="reaction ID" value="UER00532"/>
</dbReference>
<dbReference type="InterPro" id="IPR011004">
    <property type="entry name" value="Trimer_LpxA-like_sf"/>
</dbReference>
<evidence type="ECO:0000256" key="17">
    <source>
        <dbReference type="ARBA" id="ARBA00049628"/>
    </source>
</evidence>
<dbReference type="GO" id="GO:0008360">
    <property type="term" value="P:regulation of cell shape"/>
    <property type="evidence" value="ECO:0007669"/>
    <property type="project" value="UniProtKB-KW"/>
</dbReference>
<evidence type="ECO:0000256" key="9">
    <source>
        <dbReference type="ARBA" id="ARBA00022842"/>
    </source>
</evidence>
<feature type="binding site" evidence="18">
    <location>
        <position position="317"/>
    </location>
    <ligand>
        <name>UDP-N-acetyl-alpha-D-glucosamine</name>
        <dbReference type="ChEBI" id="CHEBI:57705"/>
    </ligand>
</feature>
<comment type="similarity">
    <text evidence="3 18">In the N-terminal section; belongs to the N-acetylglucosamine-1-phosphate uridyltransferase family.</text>
</comment>
<keyword evidence="4 18" id="KW-0963">Cytoplasm</keyword>
<dbReference type="GO" id="GO:0016020">
    <property type="term" value="C:membrane"/>
    <property type="evidence" value="ECO:0007669"/>
    <property type="project" value="GOC"/>
</dbReference>
<dbReference type="Pfam" id="PF00132">
    <property type="entry name" value="Hexapep"/>
    <property type="match status" value="2"/>
</dbReference>
<dbReference type="SUPFAM" id="SSF53448">
    <property type="entry name" value="Nucleotide-diphospho-sugar transferases"/>
    <property type="match status" value="1"/>
</dbReference>
<feature type="binding site" evidence="18">
    <location>
        <position position="171"/>
    </location>
    <ligand>
        <name>UDP-N-acetyl-alpha-D-glucosamine</name>
        <dbReference type="ChEBI" id="CHEBI:57705"/>
    </ligand>
</feature>
<feature type="binding site" evidence="18">
    <location>
        <position position="228"/>
    </location>
    <ligand>
        <name>UDP-N-acetyl-alpha-D-glucosamine</name>
        <dbReference type="ChEBI" id="CHEBI:57705"/>
    </ligand>
</feature>
<organism evidence="20 21">
    <name type="scientific">Maritalea myrionectae</name>
    <dbReference type="NCBI Taxonomy" id="454601"/>
    <lineage>
        <taxon>Bacteria</taxon>
        <taxon>Pseudomonadati</taxon>
        <taxon>Pseudomonadota</taxon>
        <taxon>Alphaproteobacteria</taxon>
        <taxon>Hyphomicrobiales</taxon>
        <taxon>Devosiaceae</taxon>
        <taxon>Maritalea</taxon>
    </lineage>
</organism>
<dbReference type="NCBIfam" id="TIGR01173">
    <property type="entry name" value="glmU"/>
    <property type="match status" value="1"/>
</dbReference>
<sequence>MTDILTIVLGAGEGTRMKSETPKVLHKVGGRPMIGHVLAACAAAGATVRHVVVGPNHDHVRDYAKSVDSHITSSIQAERLGTGHAVMAAREAWQDFQGNVIVLLADAPLVSPDVIEDAIASLNAGADLTVVGFQTPEPFGYGRILVEHGQVKAIREEKDATPSERKIKFCNSGIIGFKAECLRTVIDEIKNDNAQGEFLLTDAIEIANAKGLKVRSVECPFMTVLGINDRGQLAEAERIFQQARRAHFMKEGVTLVAPETVFFSYDTQIENDVIVEPNVVFGPGVSIEKGAHIQAFSHLEGAHVGPAGQIGPYARLRPGTNLAAGVKVGNFVETKKAEIGEGAKLNHLSYIGDAKVGKATNIGAGTITCNYDGKNKFVTEIGDNAFIGSNSALVAPVTIADGAYVASGSVVTENVEKDALAIGRARQVNKENYATRIRARWEDKN</sequence>
<dbReference type="GO" id="GO:0019134">
    <property type="term" value="F:glucosamine-1-phosphate N-acetyltransferase activity"/>
    <property type="evidence" value="ECO:0007669"/>
    <property type="project" value="UniProtKB-UniRule"/>
</dbReference>
<keyword evidence="13 18" id="KW-0012">Acyltransferase</keyword>
<feature type="region of interest" description="N-acetyltransferase" evidence="18">
    <location>
        <begin position="252"/>
        <end position="445"/>
    </location>
</feature>
<dbReference type="InterPro" id="IPR018357">
    <property type="entry name" value="Hexapep_transf_CS"/>
</dbReference>
<keyword evidence="11 18" id="KW-0573">Peptidoglycan synthesis</keyword>
<dbReference type="GO" id="GO:0000287">
    <property type="term" value="F:magnesium ion binding"/>
    <property type="evidence" value="ECO:0007669"/>
    <property type="project" value="UniProtKB-UniRule"/>
</dbReference>
<keyword evidence="5 18" id="KW-0808">Transferase</keyword>
<dbReference type="RefSeq" id="WP_117395856.1">
    <property type="nucleotide sequence ID" value="NZ_CP021330.1"/>
</dbReference>
<evidence type="ECO:0000256" key="6">
    <source>
        <dbReference type="ARBA" id="ARBA00022695"/>
    </source>
</evidence>
<dbReference type="AlphaFoldDB" id="A0A2R4MFK4"/>
<name>A0A2R4MFK4_9HYPH</name>
<protein>
    <recommendedName>
        <fullName evidence="18">Bifunctional protein GlmU</fullName>
    </recommendedName>
    <domain>
        <recommendedName>
            <fullName evidence="18">UDP-N-acetylglucosamine pyrophosphorylase</fullName>
            <ecNumber evidence="18">2.7.7.23</ecNumber>
        </recommendedName>
        <alternativeName>
            <fullName evidence="18">N-acetylglucosamine-1-phosphate uridyltransferase</fullName>
        </alternativeName>
    </domain>
    <domain>
        <recommendedName>
            <fullName evidence="18">Glucosamine-1-phosphate N-acetyltransferase</fullName>
            <ecNumber evidence="18">2.3.1.157</ecNumber>
        </recommendedName>
    </domain>
</protein>
<evidence type="ECO:0000256" key="7">
    <source>
        <dbReference type="ARBA" id="ARBA00022723"/>
    </source>
</evidence>
<comment type="function">
    <text evidence="17 18">Catalyzes the last two sequential reactions in the de novo biosynthetic pathway for UDP-N-acetylglucosamine (UDP-GlcNAc). The C-terminal domain catalyzes the transfer of acetyl group from acetyl coenzyme A to glucosamine-1-phosphate (GlcN-1-P) to produce N-acetylglucosamine-1-phosphate (GlcNAc-1-P), which is converted into UDP-GlcNAc by the transfer of uridine 5-monophosphate (from uridine 5-triphosphate), a reaction catalyzed by the N-terminal domain.</text>
</comment>
<dbReference type="CDD" id="cd03353">
    <property type="entry name" value="LbH_GlmU_C"/>
    <property type="match status" value="1"/>
</dbReference>
<comment type="pathway">
    <text evidence="18">Bacterial outer membrane biogenesis; LPS lipid A biosynthesis.</text>
</comment>
<comment type="subunit">
    <text evidence="18">Homotrimer.</text>
</comment>
<feature type="binding site" evidence="18">
    <location>
        <position position="106"/>
    </location>
    <ligand>
        <name>Mg(2+)</name>
        <dbReference type="ChEBI" id="CHEBI:18420"/>
    </ligand>
</feature>
<dbReference type="NCBIfam" id="NF010933">
    <property type="entry name" value="PRK14353.1"/>
    <property type="match status" value="1"/>
</dbReference>
<keyword evidence="21" id="KW-1185">Reference proteome</keyword>
<feature type="region of interest" description="Pyrophosphorylase" evidence="18">
    <location>
        <begin position="1"/>
        <end position="230"/>
    </location>
</feature>
<evidence type="ECO:0000313" key="20">
    <source>
        <dbReference type="EMBL" id="AVX04676.1"/>
    </source>
</evidence>
<comment type="cofactor">
    <cofactor evidence="18">
        <name>Mg(2+)</name>
        <dbReference type="ChEBI" id="CHEBI:18420"/>
    </cofactor>
    <text evidence="18">Binds 1 Mg(2+) ion per subunit.</text>
</comment>
<evidence type="ECO:0000259" key="19">
    <source>
        <dbReference type="Pfam" id="PF12804"/>
    </source>
</evidence>
<dbReference type="GO" id="GO:0009252">
    <property type="term" value="P:peptidoglycan biosynthetic process"/>
    <property type="evidence" value="ECO:0007669"/>
    <property type="project" value="UniProtKB-UniRule"/>
</dbReference>
<feature type="binding site" evidence="18">
    <location>
        <position position="228"/>
    </location>
    <ligand>
        <name>Mg(2+)</name>
        <dbReference type="ChEBI" id="CHEBI:18420"/>
    </ligand>
</feature>
<feature type="region of interest" description="Linker" evidence="18">
    <location>
        <begin position="231"/>
        <end position="251"/>
    </location>
</feature>
<feature type="binding site" evidence="18">
    <location>
        <position position="424"/>
    </location>
    <ligand>
        <name>acetyl-CoA</name>
        <dbReference type="ChEBI" id="CHEBI:57288"/>
    </ligand>
</feature>
<comment type="catalytic activity">
    <reaction evidence="15 18">
        <text>alpha-D-glucosamine 1-phosphate + acetyl-CoA = N-acetyl-alpha-D-glucosamine 1-phosphate + CoA + H(+)</text>
        <dbReference type="Rhea" id="RHEA:13725"/>
        <dbReference type="ChEBI" id="CHEBI:15378"/>
        <dbReference type="ChEBI" id="CHEBI:57287"/>
        <dbReference type="ChEBI" id="CHEBI:57288"/>
        <dbReference type="ChEBI" id="CHEBI:57776"/>
        <dbReference type="ChEBI" id="CHEBI:58516"/>
        <dbReference type="EC" id="2.3.1.157"/>
    </reaction>
</comment>
<proteinExistence type="inferred from homology"/>
<dbReference type="InterPro" id="IPR050065">
    <property type="entry name" value="GlmU-like"/>
</dbReference>
<dbReference type="InterPro" id="IPR038009">
    <property type="entry name" value="GlmU_C_LbH"/>
</dbReference>
<dbReference type="CDD" id="cd02540">
    <property type="entry name" value="GT2_GlmU_N_bac"/>
    <property type="match status" value="1"/>
</dbReference>
<evidence type="ECO:0000256" key="14">
    <source>
        <dbReference type="ARBA" id="ARBA00023316"/>
    </source>
</evidence>
<evidence type="ECO:0000256" key="16">
    <source>
        <dbReference type="ARBA" id="ARBA00048493"/>
    </source>
</evidence>
<dbReference type="GO" id="GO:0009245">
    <property type="term" value="P:lipid A biosynthetic process"/>
    <property type="evidence" value="ECO:0007669"/>
    <property type="project" value="UniProtKB-UniRule"/>
</dbReference>
<keyword evidence="9 18" id="KW-0460">Magnesium</keyword>
<evidence type="ECO:0000256" key="5">
    <source>
        <dbReference type="ARBA" id="ARBA00022679"/>
    </source>
</evidence>
<dbReference type="Gene3D" id="3.90.550.10">
    <property type="entry name" value="Spore Coat Polysaccharide Biosynthesis Protein SpsA, Chain A"/>
    <property type="match status" value="1"/>
</dbReference>
<comment type="pathway">
    <text evidence="18">Nucleotide-sugar biosynthesis; UDP-N-acetyl-alpha-D-glucosamine biosynthesis; N-acetyl-alpha-D-glucosamine 1-phosphate from alpha-D-glucosamine 6-phosphate (route II): step 2/2.</text>
</comment>
<dbReference type="GO" id="GO:0005737">
    <property type="term" value="C:cytoplasm"/>
    <property type="evidence" value="ECO:0007669"/>
    <property type="project" value="UniProtKB-SubCell"/>
</dbReference>
<feature type="binding site" evidence="18">
    <location>
        <position position="361"/>
    </location>
    <ligand>
        <name>UDP-N-acetyl-alpha-D-glucosamine</name>
        <dbReference type="ChEBI" id="CHEBI:57705"/>
    </ligand>
</feature>
<keyword evidence="8 18" id="KW-0677">Repeat</keyword>
<feature type="binding site" evidence="18">
    <location>
        <position position="156"/>
    </location>
    <ligand>
        <name>UDP-N-acetyl-alpha-D-glucosamine</name>
        <dbReference type="ChEBI" id="CHEBI:57705"/>
    </ligand>
</feature>
<evidence type="ECO:0000256" key="18">
    <source>
        <dbReference type="HAMAP-Rule" id="MF_01631"/>
    </source>
</evidence>
<evidence type="ECO:0000256" key="2">
    <source>
        <dbReference type="ARBA" id="ARBA00007707"/>
    </source>
</evidence>
<comment type="subcellular location">
    <subcellularLocation>
        <location evidence="1 18">Cytoplasm</location>
    </subcellularLocation>
</comment>
<dbReference type="PANTHER" id="PTHR43584">
    <property type="entry name" value="NUCLEOTIDYL TRANSFERASE"/>
    <property type="match status" value="1"/>
</dbReference>
<feature type="binding site" evidence="18">
    <location>
        <position position="389"/>
    </location>
    <ligand>
        <name>acetyl-CoA</name>
        <dbReference type="ChEBI" id="CHEBI:57288"/>
    </ligand>
</feature>
<feature type="binding site" evidence="18">
    <location>
        <begin position="81"/>
        <end position="82"/>
    </location>
    <ligand>
        <name>UDP-N-acetyl-alpha-D-glucosamine</name>
        <dbReference type="ChEBI" id="CHEBI:57705"/>
    </ligand>
</feature>
<comment type="similarity">
    <text evidence="2 18">In the C-terminal section; belongs to the transferase hexapeptide repeat family.</text>
</comment>
<feature type="binding site" evidence="18">
    <location>
        <position position="364"/>
    </location>
    <ligand>
        <name>acetyl-CoA</name>
        <dbReference type="ChEBI" id="CHEBI:57288"/>
    </ligand>
</feature>
<feature type="binding site" evidence="18">
    <location>
        <position position="350"/>
    </location>
    <ligand>
        <name>UDP-N-acetyl-alpha-D-glucosamine</name>
        <dbReference type="ChEBI" id="CHEBI:57705"/>
    </ligand>
</feature>
<dbReference type="KEGG" id="mmyr:MXMO3_02156"/>
<feature type="binding site" evidence="18">
    <location>
        <position position="335"/>
    </location>
    <ligand>
        <name>UDP-N-acetyl-alpha-D-glucosamine</name>
        <dbReference type="ChEBI" id="CHEBI:57705"/>
    </ligand>
</feature>